<dbReference type="HOGENOM" id="CLU_000445_90_8_5"/>
<dbReference type="OrthoDB" id="3678174at2"/>
<dbReference type="AlphaFoldDB" id="N0B1W2"/>
<proteinExistence type="predicted"/>
<dbReference type="STRING" id="670307.HYPDE_26253"/>
<dbReference type="SUPFAM" id="SSF46894">
    <property type="entry name" value="C-terminal effector domain of the bipartite response regulators"/>
    <property type="match status" value="1"/>
</dbReference>
<dbReference type="Pfam" id="PF00072">
    <property type="entry name" value="Response_reg"/>
    <property type="match status" value="1"/>
</dbReference>
<feature type="domain" description="HTH luxR-type" evidence="4">
    <location>
        <begin position="137"/>
        <end position="202"/>
    </location>
</feature>
<feature type="domain" description="Response regulatory" evidence="5">
    <location>
        <begin position="2"/>
        <end position="117"/>
    </location>
</feature>
<keyword evidence="1 3" id="KW-0597">Phosphoprotein</keyword>
<dbReference type="CDD" id="cd17535">
    <property type="entry name" value="REC_NarL-like"/>
    <property type="match status" value="1"/>
</dbReference>
<dbReference type="GO" id="GO:0000160">
    <property type="term" value="P:phosphorelay signal transduction system"/>
    <property type="evidence" value="ECO:0007669"/>
    <property type="project" value="InterPro"/>
</dbReference>
<organism evidence="6 7">
    <name type="scientific">Hyphomicrobium denitrificans 1NES1</name>
    <dbReference type="NCBI Taxonomy" id="670307"/>
    <lineage>
        <taxon>Bacteria</taxon>
        <taxon>Pseudomonadati</taxon>
        <taxon>Pseudomonadota</taxon>
        <taxon>Alphaproteobacteria</taxon>
        <taxon>Hyphomicrobiales</taxon>
        <taxon>Hyphomicrobiaceae</taxon>
        <taxon>Hyphomicrobium</taxon>
    </lineage>
</organism>
<dbReference type="GO" id="GO:0006355">
    <property type="term" value="P:regulation of DNA-templated transcription"/>
    <property type="evidence" value="ECO:0007669"/>
    <property type="project" value="InterPro"/>
</dbReference>
<dbReference type="InterPro" id="IPR039420">
    <property type="entry name" value="WalR-like"/>
</dbReference>
<dbReference type="PANTHER" id="PTHR43214">
    <property type="entry name" value="TWO-COMPONENT RESPONSE REGULATOR"/>
    <property type="match status" value="1"/>
</dbReference>
<keyword evidence="2" id="KW-0238">DNA-binding</keyword>
<dbReference type="PROSITE" id="PS50110">
    <property type="entry name" value="RESPONSE_REGULATORY"/>
    <property type="match status" value="1"/>
</dbReference>
<dbReference type="eggNOG" id="COG2197">
    <property type="taxonomic scope" value="Bacteria"/>
</dbReference>
<name>N0B1W2_9HYPH</name>
<evidence type="ECO:0000259" key="4">
    <source>
        <dbReference type="PROSITE" id="PS50043"/>
    </source>
</evidence>
<dbReference type="SMART" id="SM00448">
    <property type="entry name" value="REC"/>
    <property type="match status" value="1"/>
</dbReference>
<dbReference type="EMBL" id="CP005587">
    <property type="protein sequence ID" value="AGK56933.1"/>
    <property type="molecule type" value="Genomic_DNA"/>
</dbReference>
<accession>N0B1W2</accession>
<evidence type="ECO:0000256" key="3">
    <source>
        <dbReference type="PROSITE-ProRule" id="PRU00169"/>
    </source>
</evidence>
<dbReference type="Gene3D" id="3.40.50.2300">
    <property type="match status" value="1"/>
</dbReference>
<gene>
    <name evidence="6" type="ORF">HYPDE_26253</name>
</gene>
<dbReference type="InterPro" id="IPR000792">
    <property type="entry name" value="Tscrpt_reg_LuxR_C"/>
</dbReference>
<dbReference type="SUPFAM" id="SSF52172">
    <property type="entry name" value="CheY-like"/>
    <property type="match status" value="1"/>
</dbReference>
<feature type="modified residue" description="4-aspartylphosphate" evidence="3">
    <location>
        <position position="52"/>
    </location>
</feature>
<keyword evidence="7" id="KW-1185">Reference proteome</keyword>
<dbReference type="InterPro" id="IPR011006">
    <property type="entry name" value="CheY-like_superfamily"/>
</dbReference>
<dbReference type="Proteomes" id="UP000005952">
    <property type="component" value="Chromosome"/>
</dbReference>
<dbReference type="Pfam" id="PF00196">
    <property type="entry name" value="GerE"/>
    <property type="match status" value="1"/>
</dbReference>
<evidence type="ECO:0000313" key="6">
    <source>
        <dbReference type="EMBL" id="AGK56933.1"/>
    </source>
</evidence>
<dbReference type="SMART" id="SM00421">
    <property type="entry name" value="HTH_LUXR"/>
    <property type="match status" value="1"/>
</dbReference>
<evidence type="ECO:0000313" key="7">
    <source>
        <dbReference type="Proteomes" id="UP000005952"/>
    </source>
</evidence>
<dbReference type="InterPro" id="IPR016032">
    <property type="entry name" value="Sig_transdc_resp-reg_C-effctor"/>
</dbReference>
<evidence type="ECO:0000259" key="5">
    <source>
        <dbReference type="PROSITE" id="PS50110"/>
    </source>
</evidence>
<dbReference type="KEGG" id="hdt:HYPDE_26253"/>
<protein>
    <submittedName>
        <fullName evidence="6">LuxR family transcriptional regulator</fullName>
    </submittedName>
</protein>
<evidence type="ECO:0000256" key="2">
    <source>
        <dbReference type="ARBA" id="ARBA00023125"/>
    </source>
</evidence>
<dbReference type="InterPro" id="IPR001789">
    <property type="entry name" value="Sig_transdc_resp-reg_receiver"/>
</dbReference>
<dbReference type="PROSITE" id="PS50043">
    <property type="entry name" value="HTH_LUXR_2"/>
    <property type="match status" value="1"/>
</dbReference>
<dbReference type="InterPro" id="IPR058245">
    <property type="entry name" value="NreC/VraR/RcsB-like_REC"/>
</dbReference>
<dbReference type="PANTHER" id="PTHR43214:SF43">
    <property type="entry name" value="TWO-COMPONENT RESPONSE REGULATOR"/>
    <property type="match status" value="1"/>
</dbReference>
<reference evidence="6 7" key="1">
    <citation type="journal article" date="2013" name="Genome Announc.">
        <title>Genome sequences for three denitrifying bacterial strains isolated from a uranium- and nitrate-contaminated subsurface environment.</title>
        <authorList>
            <person name="Venkatramanan R."/>
            <person name="Prakash O."/>
            <person name="Woyke T."/>
            <person name="Chain P."/>
            <person name="Goodwin L.A."/>
            <person name="Watson D."/>
            <person name="Brooks S."/>
            <person name="Kostka J.E."/>
            <person name="Green S.J."/>
        </authorList>
    </citation>
    <scope>NUCLEOTIDE SEQUENCE [LARGE SCALE GENOMIC DNA]</scope>
    <source>
        <strain evidence="6 7">1NES1</strain>
    </source>
</reference>
<dbReference type="RefSeq" id="WP_015596970.1">
    <property type="nucleotide sequence ID" value="NC_021172.1"/>
</dbReference>
<evidence type="ECO:0000256" key="1">
    <source>
        <dbReference type="ARBA" id="ARBA00022553"/>
    </source>
</evidence>
<dbReference type="GO" id="GO:0003677">
    <property type="term" value="F:DNA binding"/>
    <property type="evidence" value="ECO:0007669"/>
    <property type="project" value="UniProtKB-KW"/>
</dbReference>
<sequence length="204" mass="22473">MKILLVEDHPIIVSGCQLVFAQHPNIVFRDAATLATARQELRKHQPDVTIVDINLPDGSGLDFVRELTESNIASKVIVFSMLDEPCVVKKALNYGARGFVSKFDKPDTLLDAVGAVSRGETWLSDEVLQKVFMGTAPRSDTPRLTTRQKNVLKCLGEGRYMSEIAGELNISSNVVYAECAAVRKKLKARTNAEMVAIAMKLQLN</sequence>